<feature type="compositionally biased region" description="Polar residues" evidence="1">
    <location>
        <begin position="103"/>
        <end position="141"/>
    </location>
</feature>
<evidence type="ECO:0000313" key="3">
    <source>
        <dbReference type="EMBL" id="CAL1543872.1"/>
    </source>
</evidence>
<dbReference type="InterPro" id="IPR050158">
    <property type="entry name" value="Ubiquitin_ubiquitin-like"/>
</dbReference>
<feature type="domain" description="Ubiquitin-like" evidence="2">
    <location>
        <begin position="171"/>
        <end position="247"/>
    </location>
</feature>
<dbReference type="Pfam" id="PF00240">
    <property type="entry name" value="ubiquitin"/>
    <property type="match status" value="1"/>
</dbReference>
<feature type="region of interest" description="Disordered" evidence="1">
    <location>
        <begin position="1"/>
        <end position="63"/>
    </location>
</feature>
<dbReference type="InterPro" id="IPR029071">
    <property type="entry name" value="Ubiquitin-like_domsf"/>
</dbReference>
<dbReference type="EMBL" id="CAXITT010000581">
    <property type="protein sequence ID" value="CAL1543872.1"/>
    <property type="molecule type" value="Genomic_DNA"/>
</dbReference>
<evidence type="ECO:0000259" key="2">
    <source>
        <dbReference type="PROSITE" id="PS50053"/>
    </source>
</evidence>
<sequence length="249" mass="25605">MADNVTSMDFDGDSDSGIVAGSSSESVCSDTTLIGSPTASVHGDEAMPSPDLPTGGTTQQASEVCTTSSGFYSGEVGSTSSVLHSGGVGSASSGFHSGGINKTLPQQTSGVAAHQHGSQSGDSGIFSLQTGTGHEGSNNEHPGSEHGQAAALLPDNQDSTKATQEWLEKHFDVFVKTLEGKTVTVQASADENVTSFRAKVDQRTGVPAAQLRLTSQAGRTLEDGKSLRDYQIGKHSTIYCQGRLRGGVL</sequence>
<dbReference type="Proteomes" id="UP001497497">
    <property type="component" value="Unassembled WGS sequence"/>
</dbReference>
<dbReference type="PROSITE" id="PS50053">
    <property type="entry name" value="UBIQUITIN_2"/>
    <property type="match status" value="1"/>
</dbReference>
<feature type="region of interest" description="Disordered" evidence="1">
    <location>
        <begin position="92"/>
        <end position="150"/>
    </location>
</feature>
<evidence type="ECO:0000313" key="4">
    <source>
        <dbReference type="Proteomes" id="UP001497497"/>
    </source>
</evidence>
<dbReference type="AlphaFoldDB" id="A0AAV2IBG1"/>
<gene>
    <name evidence="3" type="ORF">GSLYS_00017385001</name>
</gene>
<dbReference type="SUPFAM" id="SSF54236">
    <property type="entry name" value="Ubiquitin-like"/>
    <property type="match status" value="1"/>
</dbReference>
<dbReference type="SMART" id="SM00213">
    <property type="entry name" value="UBQ"/>
    <property type="match status" value="1"/>
</dbReference>
<evidence type="ECO:0000256" key="1">
    <source>
        <dbReference type="SAM" id="MobiDB-lite"/>
    </source>
</evidence>
<reference evidence="3 4" key="1">
    <citation type="submission" date="2024-04" db="EMBL/GenBank/DDBJ databases">
        <authorList>
            <consortium name="Genoscope - CEA"/>
            <person name="William W."/>
        </authorList>
    </citation>
    <scope>NUCLEOTIDE SEQUENCE [LARGE SCALE GENOMIC DNA]</scope>
</reference>
<keyword evidence="4" id="KW-1185">Reference proteome</keyword>
<organism evidence="3 4">
    <name type="scientific">Lymnaea stagnalis</name>
    <name type="common">Great pond snail</name>
    <name type="synonym">Helix stagnalis</name>
    <dbReference type="NCBI Taxonomy" id="6523"/>
    <lineage>
        <taxon>Eukaryota</taxon>
        <taxon>Metazoa</taxon>
        <taxon>Spiralia</taxon>
        <taxon>Lophotrochozoa</taxon>
        <taxon>Mollusca</taxon>
        <taxon>Gastropoda</taxon>
        <taxon>Heterobranchia</taxon>
        <taxon>Euthyneura</taxon>
        <taxon>Panpulmonata</taxon>
        <taxon>Hygrophila</taxon>
        <taxon>Lymnaeoidea</taxon>
        <taxon>Lymnaeidae</taxon>
        <taxon>Lymnaea</taxon>
    </lineage>
</organism>
<name>A0AAV2IBG1_LYMST</name>
<comment type="caution">
    <text evidence="3">The sequence shown here is derived from an EMBL/GenBank/DDBJ whole genome shotgun (WGS) entry which is preliminary data.</text>
</comment>
<dbReference type="PANTHER" id="PTHR10666">
    <property type="entry name" value="UBIQUITIN"/>
    <property type="match status" value="1"/>
</dbReference>
<feature type="compositionally biased region" description="Polar residues" evidence="1">
    <location>
        <begin position="21"/>
        <end position="39"/>
    </location>
</feature>
<dbReference type="InterPro" id="IPR019956">
    <property type="entry name" value="Ubiquitin_dom"/>
</dbReference>
<dbReference type="PRINTS" id="PR00348">
    <property type="entry name" value="UBIQUITIN"/>
</dbReference>
<proteinExistence type="predicted"/>
<dbReference type="InterPro" id="IPR000626">
    <property type="entry name" value="Ubiquitin-like_dom"/>
</dbReference>
<protein>
    <recommendedName>
        <fullName evidence="2">Ubiquitin-like domain-containing protein</fullName>
    </recommendedName>
</protein>
<accession>A0AAV2IBG1</accession>
<dbReference type="Gene3D" id="3.10.20.90">
    <property type="entry name" value="Phosphatidylinositol 3-kinase Catalytic Subunit, Chain A, domain 1"/>
    <property type="match status" value="1"/>
</dbReference>